<keyword evidence="2" id="KW-1185">Reference proteome</keyword>
<evidence type="ECO:0000313" key="1">
    <source>
        <dbReference type="EMBL" id="KAJ9104208.1"/>
    </source>
</evidence>
<reference evidence="1" key="1">
    <citation type="submission" date="2023-04" db="EMBL/GenBank/DDBJ databases">
        <title>Draft Genome sequencing of Naganishia species isolated from polar environments using Oxford Nanopore Technology.</title>
        <authorList>
            <person name="Leo P."/>
            <person name="Venkateswaran K."/>
        </authorList>
    </citation>
    <scope>NUCLEOTIDE SEQUENCE</scope>
    <source>
        <strain evidence="1">MNA-CCFEE 5261</strain>
    </source>
</reference>
<dbReference type="Proteomes" id="UP001241377">
    <property type="component" value="Unassembled WGS sequence"/>
</dbReference>
<proteinExistence type="predicted"/>
<protein>
    <submittedName>
        <fullName evidence="1">Uncharacterized protein</fullName>
    </submittedName>
</protein>
<sequence length="198" mass="20529">MSQQSCTAFCASKGMPLAGVEYSSECYCGYSMSNGASNTTLLASSKCAMPCSDKTYSESCGGAGTLSLFENTALYPTVTLPTGWTYDNCRTEASSGRGLTGYSFTSDSMTLETCLKTCDSKGFAIGKLPSNSGVEYGRECYCSNAWSNNAGSITTGCNMPCGGAGYETCGAGSKLSTYVKASSTAPRRRGIAGRILVA</sequence>
<gene>
    <name evidence="1" type="ORF">QFC19_004025</name>
</gene>
<organism evidence="1 2">
    <name type="scientific">Naganishia cerealis</name>
    <dbReference type="NCBI Taxonomy" id="610337"/>
    <lineage>
        <taxon>Eukaryota</taxon>
        <taxon>Fungi</taxon>
        <taxon>Dikarya</taxon>
        <taxon>Basidiomycota</taxon>
        <taxon>Agaricomycotina</taxon>
        <taxon>Tremellomycetes</taxon>
        <taxon>Filobasidiales</taxon>
        <taxon>Filobasidiaceae</taxon>
        <taxon>Naganishia</taxon>
    </lineage>
</organism>
<dbReference type="EMBL" id="JASBWR010000041">
    <property type="protein sequence ID" value="KAJ9104208.1"/>
    <property type="molecule type" value="Genomic_DNA"/>
</dbReference>
<comment type="caution">
    <text evidence="1">The sequence shown here is derived from an EMBL/GenBank/DDBJ whole genome shotgun (WGS) entry which is preliminary data.</text>
</comment>
<name>A0ACC2VYQ0_9TREE</name>
<accession>A0ACC2VYQ0</accession>
<evidence type="ECO:0000313" key="2">
    <source>
        <dbReference type="Proteomes" id="UP001241377"/>
    </source>
</evidence>